<evidence type="ECO:0000313" key="7">
    <source>
        <dbReference type="Proteomes" id="UP000078561"/>
    </source>
</evidence>
<dbReference type="Pfam" id="PF03208">
    <property type="entry name" value="PRA1"/>
    <property type="match status" value="1"/>
</dbReference>
<gene>
    <name evidence="6" type="primary">ABSGL_12200.1 scaffold 12718</name>
</gene>
<evidence type="ECO:0000256" key="1">
    <source>
        <dbReference type="ARBA" id="ARBA00004141"/>
    </source>
</evidence>
<comment type="subcellular location">
    <subcellularLocation>
        <location evidence="1 5">Membrane</location>
        <topology evidence="1 5">Multi-pass membrane protein</topology>
    </subcellularLocation>
</comment>
<keyword evidence="4 5" id="KW-0472">Membrane</keyword>
<evidence type="ECO:0000256" key="3">
    <source>
        <dbReference type="ARBA" id="ARBA00022989"/>
    </source>
</evidence>
<dbReference type="STRING" id="4829.A0A168R934"/>
<dbReference type="Proteomes" id="UP000078561">
    <property type="component" value="Unassembled WGS sequence"/>
</dbReference>
<keyword evidence="3 5" id="KW-1133">Transmembrane helix</keyword>
<dbReference type="OrthoDB" id="63113at2759"/>
<dbReference type="InterPro" id="IPR004895">
    <property type="entry name" value="Prenylated_rab_accept_PRA1"/>
</dbReference>
<evidence type="ECO:0000313" key="6">
    <source>
        <dbReference type="EMBL" id="SAM06312.1"/>
    </source>
</evidence>
<feature type="transmembrane region" description="Helical" evidence="5">
    <location>
        <begin position="107"/>
        <end position="125"/>
    </location>
</feature>
<organism evidence="6">
    <name type="scientific">Absidia glauca</name>
    <name type="common">Pin mould</name>
    <dbReference type="NCBI Taxonomy" id="4829"/>
    <lineage>
        <taxon>Eukaryota</taxon>
        <taxon>Fungi</taxon>
        <taxon>Fungi incertae sedis</taxon>
        <taxon>Mucoromycota</taxon>
        <taxon>Mucoromycotina</taxon>
        <taxon>Mucoromycetes</taxon>
        <taxon>Mucorales</taxon>
        <taxon>Cunninghamellaceae</taxon>
        <taxon>Absidia</taxon>
    </lineage>
</organism>
<keyword evidence="7" id="KW-1185">Reference proteome</keyword>
<evidence type="ECO:0000256" key="5">
    <source>
        <dbReference type="RuleBase" id="RU363107"/>
    </source>
</evidence>
<accession>A0A168R934</accession>
<dbReference type="AlphaFoldDB" id="A0A168R934"/>
<dbReference type="InParanoid" id="A0A168R934"/>
<protein>
    <recommendedName>
        <fullName evidence="5">PRA1 family protein</fullName>
    </recommendedName>
</protein>
<comment type="similarity">
    <text evidence="5">Belongs to the PRA1 family.</text>
</comment>
<feature type="transmembrane region" description="Helical" evidence="5">
    <location>
        <begin position="20"/>
        <end position="41"/>
    </location>
</feature>
<proteinExistence type="inferred from homology"/>
<keyword evidence="2 5" id="KW-0812">Transmembrane</keyword>
<evidence type="ECO:0000256" key="2">
    <source>
        <dbReference type="ARBA" id="ARBA00022692"/>
    </source>
</evidence>
<dbReference type="GO" id="GO:0016020">
    <property type="term" value="C:membrane"/>
    <property type="evidence" value="ECO:0007669"/>
    <property type="project" value="UniProtKB-SubCell"/>
</dbReference>
<reference evidence="6" key="1">
    <citation type="submission" date="2016-04" db="EMBL/GenBank/DDBJ databases">
        <authorList>
            <person name="Evans L.H."/>
            <person name="Alamgir A."/>
            <person name="Owens N."/>
            <person name="Weber N.D."/>
            <person name="Virtaneva K."/>
            <person name="Barbian K."/>
            <person name="Babar A."/>
            <person name="Rosenke K."/>
        </authorList>
    </citation>
    <scope>NUCLEOTIDE SEQUENCE [LARGE SCALE GENOMIC DNA]</scope>
    <source>
        <strain evidence="6">CBS 101.48</strain>
    </source>
</reference>
<evidence type="ECO:0000256" key="4">
    <source>
        <dbReference type="ARBA" id="ARBA00023136"/>
    </source>
</evidence>
<dbReference type="EMBL" id="LT554584">
    <property type="protein sequence ID" value="SAM06312.1"/>
    <property type="molecule type" value="Genomic_DNA"/>
</dbReference>
<sequence>MSLLESPPETYHSQNRGGEIWQNFLVSLVSLAFSSMSTPLLSSQTAQQLGSINAIGVEGIEERFSFFRKLKEDRLSNLRSVKDFFDANRIKFTSSFPEITKRWNFNLTYYSANYMLIMLALSIYAV</sequence>
<name>A0A168R934_ABSGL</name>